<dbReference type="InterPro" id="IPR050682">
    <property type="entry name" value="ModA/WtpA"/>
</dbReference>
<gene>
    <name evidence="7" type="primary">modA</name>
    <name evidence="7" type="ORF">INS88_10040</name>
</gene>
<evidence type="ECO:0000256" key="6">
    <source>
        <dbReference type="SAM" id="SignalP"/>
    </source>
</evidence>
<dbReference type="PROSITE" id="PS51257">
    <property type="entry name" value="PROKAR_LIPOPROTEIN"/>
    <property type="match status" value="1"/>
</dbReference>
<dbReference type="Gene3D" id="3.40.190.10">
    <property type="entry name" value="Periplasmic binding protein-like II"/>
    <property type="match status" value="2"/>
</dbReference>
<protein>
    <submittedName>
        <fullName evidence="7">Molybdate ABC transporter substrate-binding protein</fullName>
    </submittedName>
</protein>
<dbReference type="NCBIfam" id="TIGR01256">
    <property type="entry name" value="modA"/>
    <property type="match status" value="1"/>
</dbReference>
<evidence type="ECO:0000256" key="2">
    <source>
        <dbReference type="ARBA" id="ARBA00022723"/>
    </source>
</evidence>
<feature type="region of interest" description="Disordered" evidence="5">
    <location>
        <begin position="24"/>
        <end position="51"/>
    </location>
</feature>
<dbReference type="AlphaFoldDB" id="A0A7M1QW79"/>
<dbReference type="GO" id="GO:0015689">
    <property type="term" value="P:molybdate ion transport"/>
    <property type="evidence" value="ECO:0007669"/>
    <property type="project" value="InterPro"/>
</dbReference>
<dbReference type="RefSeq" id="WP_197551116.1">
    <property type="nucleotide sequence ID" value="NZ_CP063213.1"/>
</dbReference>
<name>A0A7M1QW79_9ACTO</name>
<dbReference type="GO" id="GO:0030973">
    <property type="term" value="F:molybdate ion binding"/>
    <property type="evidence" value="ECO:0007669"/>
    <property type="project" value="TreeGrafter"/>
</dbReference>
<keyword evidence="2 4" id="KW-0479">Metal-binding</keyword>
<dbReference type="PIRSF" id="PIRSF004846">
    <property type="entry name" value="ModA"/>
    <property type="match status" value="1"/>
</dbReference>
<sequence length="276" mass="27999">MFRKLVAIVALCLVLAACSASGSGLGSVSGSGSRSVAGHGDGSGRPSDSSPRELTVFAAASLNAAFPEISRKLFEPRHPGVKVRFSFEGSSSLAEKILAGAPADVFASANKKNMEKVGEAALSPAEFTKNTLRLIVPRGNPAGVSDLASANAAKLVVCAPQVPCGAVTAKVAEQFGLSLSPVSQEQSVTDVRTKVESGEADAGLAYFTDALLAGEKVEVVDVGGIVDIGTAYMLAALSDAPNVHGAKDFVEAVMSPEGQEILARYGFGSSGSVAGK</sequence>
<comment type="similarity">
    <text evidence="1">Belongs to the bacterial solute-binding protein ModA family.</text>
</comment>
<proteinExistence type="inferred from homology"/>
<dbReference type="Proteomes" id="UP000595053">
    <property type="component" value="Chromosome"/>
</dbReference>
<feature type="compositionally biased region" description="Low complexity" evidence="5">
    <location>
        <begin position="30"/>
        <end position="49"/>
    </location>
</feature>
<dbReference type="PANTHER" id="PTHR30632:SF0">
    <property type="entry name" value="SULFATE-BINDING PROTEIN"/>
    <property type="match status" value="1"/>
</dbReference>
<dbReference type="GO" id="GO:0046872">
    <property type="term" value="F:metal ion binding"/>
    <property type="evidence" value="ECO:0007669"/>
    <property type="project" value="UniProtKB-KW"/>
</dbReference>
<dbReference type="EMBL" id="CP063213">
    <property type="protein sequence ID" value="QOR45575.1"/>
    <property type="molecule type" value="Genomic_DNA"/>
</dbReference>
<organism evidence="7 8">
    <name type="scientific">Trueperella pecoris</name>
    <dbReference type="NCBI Taxonomy" id="2733571"/>
    <lineage>
        <taxon>Bacteria</taxon>
        <taxon>Bacillati</taxon>
        <taxon>Actinomycetota</taxon>
        <taxon>Actinomycetes</taxon>
        <taxon>Actinomycetales</taxon>
        <taxon>Actinomycetaceae</taxon>
        <taxon>Trueperella</taxon>
    </lineage>
</organism>
<evidence type="ECO:0000256" key="1">
    <source>
        <dbReference type="ARBA" id="ARBA00009175"/>
    </source>
</evidence>
<accession>A0A7M1QW79</accession>
<feature type="binding site" evidence="4">
    <location>
        <position position="206"/>
    </location>
    <ligand>
        <name>molybdate</name>
        <dbReference type="ChEBI" id="CHEBI:36264"/>
    </ligand>
</feature>
<dbReference type="Pfam" id="PF13531">
    <property type="entry name" value="SBP_bac_11"/>
    <property type="match status" value="1"/>
</dbReference>
<feature type="binding site" evidence="4">
    <location>
        <position position="188"/>
    </location>
    <ligand>
        <name>molybdate</name>
        <dbReference type="ChEBI" id="CHEBI:36264"/>
    </ligand>
</feature>
<dbReference type="SUPFAM" id="SSF53850">
    <property type="entry name" value="Periplasmic binding protein-like II"/>
    <property type="match status" value="1"/>
</dbReference>
<feature type="binding site" evidence="4">
    <location>
        <position position="90"/>
    </location>
    <ligand>
        <name>molybdate</name>
        <dbReference type="ChEBI" id="CHEBI:36264"/>
    </ligand>
</feature>
<feature type="binding site" evidence="4">
    <location>
        <position position="61"/>
    </location>
    <ligand>
        <name>molybdate</name>
        <dbReference type="ChEBI" id="CHEBI:36264"/>
    </ligand>
</feature>
<keyword evidence="4" id="KW-0500">Molybdenum</keyword>
<evidence type="ECO:0000256" key="3">
    <source>
        <dbReference type="ARBA" id="ARBA00022729"/>
    </source>
</evidence>
<keyword evidence="8" id="KW-1185">Reference proteome</keyword>
<evidence type="ECO:0000313" key="7">
    <source>
        <dbReference type="EMBL" id="QOR45575.1"/>
    </source>
</evidence>
<feature type="signal peptide" evidence="6">
    <location>
        <begin position="1"/>
        <end position="22"/>
    </location>
</feature>
<evidence type="ECO:0000313" key="8">
    <source>
        <dbReference type="Proteomes" id="UP000595053"/>
    </source>
</evidence>
<keyword evidence="3 6" id="KW-0732">Signal</keyword>
<evidence type="ECO:0000256" key="5">
    <source>
        <dbReference type="SAM" id="MobiDB-lite"/>
    </source>
</evidence>
<dbReference type="PANTHER" id="PTHR30632">
    <property type="entry name" value="MOLYBDATE-BINDING PERIPLASMIC PROTEIN"/>
    <property type="match status" value="1"/>
</dbReference>
<dbReference type="InterPro" id="IPR005950">
    <property type="entry name" value="ModA"/>
</dbReference>
<reference evidence="7 8" key="1">
    <citation type="submission" date="2020-10" db="EMBL/GenBank/DDBJ databases">
        <title>Trueperella pecoris sp. nov. isolated from bovine and porcine specimens.</title>
        <authorList>
            <person name="Schoenecker L."/>
            <person name="Schnydrig P."/>
            <person name="Brodard I."/>
            <person name="Thomann A."/>
            <person name="Hemphill A."/>
            <person name="Rodriguez-Campos S."/>
            <person name="Perreten V."/>
            <person name="Jores J."/>
            <person name="Kittl S."/>
        </authorList>
    </citation>
    <scope>NUCLEOTIDE SEQUENCE [LARGE SCALE GENOMIC DNA]</scope>
    <source>
        <strain evidence="7 8">15A0121</strain>
    </source>
</reference>
<feature type="chain" id="PRO_5029619936" evidence="6">
    <location>
        <begin position="23"/>
        <end position="276"/>
    </location>
</feature>
<evidence type="ECO:0000256" key="4">
    <source>
        <dbReference type="PIRSR" id="PIRSR004846-1"/>
    </source>
</evidence>